<proteinExistence type="predicted"/>
<evidence type="ECO:0000313" key="2">
    <source>
        <dbReference type="EMBL" id="CUI90293.1"/>
    </source>
</evidence>
<dbReference type="Proteomes" id="UP000053096">
    <property type="component" value="Unassembled WGS sequence"/>
</dbReference>
<accession>A0A0M7G813</accession>
<name>A0A0M7G813_9BORD</name>
<dbReference type="AlphaFoldDB" id="A0A0M7G813"/>
<sequence length="65" mass="7206">MSRGHKPLSQKGNADLSGSYPKTYPQKQWITRAAAVYFRAACTMSRTLSKPAMYCGFSERASSVE</sequence>
<reference evidence="2 3" key="1">
    <citation type="submission" date="2015-09" db="EMBL/GenBank/DDBJ databases">
        <authorList>
            <person name="Jackson K.R."/>
            <person name="Lunt B.L."/>
            <person name="Fisher J.N.B."/>
            <person name="Gardner A.V."/>
            <person name="Bailey M.E."/>
            <person name="Deus L.M."/>
            <person name="Earl A.S."/>
            <person name="Gibby P.D."/>
            <person name="Hartmann K.A."/>
            <person name="Liu J.E."/>
            <person name="Manci A.M."/>
            <person name="Nielsen D.A."/>
            <person name="Solomon M.B."/>
            <person name="Breakwell D.P."/>
            <person name="Burnett S.H."/>
            <person name="Grose J.H."/>
        </authorList>
    </citation>
    <scope>NUCLEOTIDE SEQUENCE [LARGE SCALE GENOMIC DNA]</scope>
    <source>
        <strain evidence="2 3">2789STDY5608636</strain>
    </source>
</reference>
<organism evidence="2 3">
    <name type="scientific">Bordetella pseudohinzii</name>
    <dbReference type="NCBI Taxonomy" id="1331258"/>
    <lineage>
        <taxon>Bacteria</taxon>
        <taxon>Pseudomonadati</taxon>
        <taxon>Pseudomonadota</taxon>
        <taxon>Betaproteobacteria</taxon>
        <taxon>Burkholderiales</taxon>
        <taxon>Alcaligenaceae</taxon>
        <taxon>Bordetella</taxon>
    </lineage>
</organism>
<dbReference type="EMBL" id="CYTV01000007">
    <property type="protein sequence ID" value="CUI90293.1"/>
    <property type="molecule type" value="Genomic_DNA"/>
</dbReference>
<protein>
    <submittedName>
        <fullName evidence="2">Uncharacterized protein</fullName>
    </submittedName>
</protein>
<feature type="region of interest" description="Disordered" evidence="1">
    <location>
        <begin position="1"/>
        <end position="20"/>
    </location>
</feature>
<evidence type="ECO:0000256" key="1">
    <source>
        <dbReference type="SAM" id="MobiDB-lite"/>
    </source>
</evidence>
<gene>
    <name evidence="2" type="ORF">ERS370011_02782</name>
</gene>
<evidence type="ECO:0000313" key="3">
    <source>
        <dbReference type="Proteomes" id="UP000053096"/>
    </source>
</evidence>